<accession>A0A392PN37</accession>
<reference evidence="2 3" key="1">
    <citation type="journal article" date="2018" name="Front. Plant Sci.">
        <title>Red Clover (Trifolium pratense) and Zigzag Clover (T. medium) - A Picture of Genomic Similarities and Differences.</title>
        <authorList>
            <person name="Dluhosova J."/>
            <person name="Istvanek J."/>
            <person name="Nedelnik J."/>
            <person name="Repkova J."/>
        </authorList>
    </citation>
    <scope>NUCLEOTIDE SEQUENCE [LARGE SCALE GENOMIC DNA]</scope>
    <source>
        <strain evidence="3">cv. 10/8</strain>
        <tissue evidence="2">Leaf</tissue>
    </source>
</reference>
<feature type="region of interest" description="Disordered" evidence="1">
    <location>
        <begin position="1"/>
        <end position="28"/>
    </location>
</feature>
<evidence type="ECO:0000313" key="2">
    <source>
        <dbReference type="EMBL" id="MCI13057.1"/>
    </source>
</evidence>
<dbReference type="EMBL" id="LXQA010086671">
    <property type="protein sequence ID" value="MCI13057.1"/>
    <property type="molecule type" value="Genomic_DNA"/>
</dbReference>
<protein>
    <submittedName>
        <fullName evidence="2">Uncharacterized protein</fullName>
    </submittedName>
</protein>
<organism evidence="2 3">
    <name type="scientific">Trifolium medium</name>
    <dbReference type="NCBI Taxonomy" id="97028"/>
    <lineage>
        <taxon>Eukaryota</taxon>
        <taxon>Viridiplantae</taxon>
        <taxon>Streptophyta</taxon>
        <taxon>Embryophyta</taxon>
        <taxon>Tracheophyta</taxon>
        <taxon>Spermatophyta</taxon>
        <taxon>Magnoliopsida</taxon>
        <taxon>eudicotyledons</taxon>
        <taxon>Gunneridae</taxon>
        <taxon>Pentapetalae</taxon>
        <taxon>rosids</taxon>
        <taxon>fabids</taxon>
        <taxon>Fabales</taxon>
        <taxon>Fabaceae</taxon>
        <taxon>Papilionoideae</taxon>
        <taxon>50 kb inversion clade</taxon>
        <taxon>NPAAA clade</taxon>
        <taxon>Hologalegina</taxon>
        <taxon>IRL clade</taxon>
        <taxon>Trifolieae</taxon>
        <taxon>Trifolium</taxon>
    </lineage>
</organism>
<proteinExistence type="predicted"/>
<evidence type="ECO:0000256" key="1">
    <source>
        <dbReference type="SAM" id="MobiDB-lite"/>
    </source>
</evidence>
<dbReference type="Proteomes" id="UP000265520">
    <property type="component" value="Unassembled WGS sequence"/>
</dbReference>
<feature type="non-terminal residue" evidence="2">
    <location>
        <position position="1"/>
    </location>
</feature>
<dbReference type="AlphaFoldDB" id="A0A392PN37"/>
<sequence length="28" mass="3073">EEVKTKFESSNLHIPGPAGHTKPTELPE</sequence>
<comment type="caution">
    <text evidence="2">The sequence shown here is derived from an EMBL/GenBank/DDBJ whole genome shotgun (WGS) entry which is preliminary data.</text>
</comment>
<evidence type="ECO:0000313" key="3">
    <source>
        <dbReference type="Proteomes" id="UP000265520"/>
    </source>
</evidence>
<name>A0A392PN37_9FABA</name>
<keyword evidence="3" id="KW-1185">Reference proteome</keyword>